<name>A0A8J2L4V5_9HEXA</name>
<evidence type="ECO:0000313" key="2">
    <source>
        <dbReference type="EMBL" id="CAG7827941.1"/>
    </source>
</evidence>
<gene>
    <name evidence="2" type="ORF">AFUS01_LOCUS37896</name>
</gene>
<comment type="caution">
    <text evidence="2">The sequence shown here is derived from an EMBL/GenBank/DDBJ whole genome shotgun (WGS) entry which is preliminary data.</text>
</comment>
<reference evidence="2" key="1">
    <citation type="submission" date="2021-06" db="EMBL/GenBank/DDBJ databases">
        <authorList>
            <person name="Hodson N. C."/>
            <person name="Mongue J. A."/>
            <person name="Jaron S. K."/>
        </authorList>
    </citation>
    <scope>NUCLEOTIDE SEQUENCE</scope>
</reference>
<proteinExistence type="predicted"/>
<feature type="compositionally biased region" description="Polar residues" evidence="1">
    <location>
        <begin position="139"/>
        <end position="193"/>
    </location>
</feature>
<feature type="compositionally biased region" description="Polar residues" evidence="1">
    <location>
        <begin position="15"/>
        <end position="32"/>
    </location>
</feature>
<dbReference type="EMBL" id="CAJVCH010545459">
    <property type="protein sequence ID" value="CAG7827941.1"/>
    <property type="molecule type" value="Genomic_DNA"/>
</dbReference>
<accession>A0A8J2L4V5</accession>
<feature type="non-terminal residue" evidence="2">
    <location>
        <position position="193"/>
    </location>
</feature>
<sequence>TTLVSIVSSEKDQETTISSEDSTTNATDLSLESEQKLESTLIRPETSSRTEGSSNSKSVLENGAGLVSKTKPDDENSTILDTEGIHIKSELPEGTTETVAGKEYTTVLPEDILFGQDSQNRQRILVLNLDKSTQEDTRISSGTKTTKGSLDQGSTDDANKVQPLNGNAVTSEGTKSPKTGSTPSILFDVSSTT</sequence>
<feature type="region of interest" description="Disordered" evidence="1">
    <location>
        <begin position="1"/>
        <end position="102"/>
    </location>
</feature>
<evidence type="ECO:0000313" key="3">
    <source>
        <dbReference type="Proteomes" id="UP000708208"/>
    </source>
</evidence>
<dbReference type="AlphaFoldDB" id="A0A8J2L4V5"/>
<evidence type="ECO:0000256" key="1">
    <source>
        <dbReference type="SAM" id="MobiDB-lite"/>
    </source>
</evidence>
<organism evidence="2 3">
    <name type="scientific">Allacma fusca</name>
    <dbReference type="NCBI Taxonomy" id="39272"/>
    <lineage>
        <taxon>Eukaryota</taxon>
        <taxon>Metazoa</taxon>
        <taxon>Ecdysozoa</taxon>
        <taxon>Arthropoda</taxon>
        <taxon>Hexapoda</taxon>
        <taxon>Collembola</taxon>
        <taxon>Symphypleona</taxon>
        <taxon>Sminthuridae</taxon>
        <taxon>Allacma</taxon>
    </lineage>
</organism>
<dbReference type="Proteomes" id="UP000708208">
    <property type="component" value="Unassembled WGS sequence"/>
</dbReference>
<feature type="compositionally biased region" description="Polar residues" evidence="1">
    <location>
        <begin position="45"/>
        <end position="59"/>
    </location>
</feature>
<feature type="region of interest" description="Disordered" evidence="1">
    <location>
        <begin position="133"/>
        <end position="193"/>
    </location>
</feature>
<keyword evidence="3" id="KW-1185">Reference proteome</keyword>
<feature type="non-terminal residue" evidence="2">
    <location>
        <position position="1"/>
    </location>
</feature>
<protein>
    <submittedName>
        <fullName evidence="2">Uncharacterized protein</fullName>
    </submittedName>
</protein>